<feature type="region of interest" description="Disordered" evidence="1">
    <location>
        <begin position="993"/>
        <end position="1211"/>
    </location>
</feature>
<feature type="region of interest" description="Disordered" evidence="1">
    <location>
        <begin position="1236"/>
        <end position="1311"/>
    </location>
</feature>
<feature type="compositionally biased region" description="Low complexity" evidence="1">
    <location>
        <begin position="1248"/>
        <end position="1271"/>
    </location>
</feature>
<feature type="region of interest" description="Disordered" evidence="1">
    <location>
        <begin position="1339"/>
        <end position="1371"/>
    </location>
</feature>
<feature type="compositionally biased region" description="Low complexity" evidence="1">
    <location>
        <begin position="561"/>
        <end position="574"/>
    </location>
</feature>
<feature type="region of interest" description="Disordered" evidence="1">
    <location>
        <begin position="122"/>
        <end position="146"/>
    </location>
</feature>
<feature type="region of interest" description="Disordered" evidence="1">
    <location>
        <begin position="394"/>
        <end position="467"/>
    </location>
</feature>
<feature type="compositionally biased region" description="Basic and acidic residues" evidence="1">
    <location>
        <begin position="1282"/>
        <end position="1297"/>
    </location>
</feature>
<organism evidence="2 3">
    <name type="scientific">Kipferlia bialata</name>
    <dbReference type="NCBI Taxonomy" id="797122"/>
    <lineage>
        <taxon>Eukaryota</taxon>
        <taxon>Metamonada</taxon>
        <taxon>Carpediemonas-like organisms</taxon>
        <taxon>Kipferlia</taxon>
    </lineage>
</organism>
<feature type="compositionally biased region" description="Polar residues" evidence="1">
    <location>
        <begin position="342"/>
        <end position="352"/>
    </location>
</feature>
<name>A0A9K3CQK3_9EUKA</name>
<feature type="region of interest" description="Disordered" evidence="1">
    <location>
        <begin position="802"/>
        <end position="916"/>
    </location>
</feature>
<feature type="compositionally biased region" description="Basic and acidic residues" evidence="1">
    <location>
        <begin position="860"/>
        <end position="880"/>
    </location>
</feature>
<feature type="compositionally biased region" description="Basic and acidic residues" evidence="1">
    <location>
        <begin position="830"/>
        <end position="852"/>
    </location>
</feature>
<evidence type="ECO:0000313" key="3">
    <source>
        <dbReference type="Proteomes" id="UP000265618"/>
    </source>
</evidence>
<feature type="compositionally biased region" description="Basic and acidic residues" evidence="1">
    <location>
        <begin position="311"/>
        <end position="326"/>
    </location>
</feature>
<dbReference type="Proteomes" id="UP000265618">
    <property type="component" value="Unassembled WGS sequence"/>
</dbReference>
<feature type="compositionally biased region" description="Basic and acidic residues" evidence="1">
    <location>
        <begin position="443"/>
        <end position="457"/>
    </location>
</feature>
<feature type="compositionally biased region" description="Low complexity" evidence="1">
    <location>
        <begin position="660"/>
        <end position="680"/>
    </location>
</feature>
<feature type="compositionally biased region" description="Low complexity" evidence="1">
    <location>
        <begin position="1541"/>
        <end position="1550"/>
    </location>
</feature>
<feature type="compositionally biased region" description="Low complexity" evidence="1">
    <location>
        <begin position="1417"/>
        <end position="1440"/>
    </location>
</feature>
<feature type="compositionally biased region" description="Basic and acidic residues" evidence="1">
    <location>
        <begin position="1026"/>
        <end position="1038"/>
    </location>
</feature>
<feature type="compositionally biased region" description="Low complexity" evidence="1">
    <location>
        <begin position="1462"/>
        <end position="1513"/>
    </location>
</feature>
<feature type="compositionally biased region" description="Low complexity" evidence="1">
    <location>
        <begin position="900"/>
        <end position="916"/>
    </location>
</feature>
<comment type="caution">
    <text evidence="2">The sequence shown here is derived from an EMBL/GenBank/DDBJ whole genome shotgun (WGS) entry which is preliminary data.</text>
</comment>
<feature type="region of interest" description="Disordered" evidence="1">
    <location>
        <begin position="159"/>
        <end position="185"/>
    </location>
</feature>
<feature type="region of interest" description="Disordered" evidence="1">
    <location>
        <begin position="1417"/>
        <end position="1628"/>
    </location>
</feature>
<protein>
    <submittedName>
        <fullName evidence="2">Uncharacterized protein</fullName>
    </submittedName>
</protein>
<feature type="compositionally biased region" description="Polar residues" evidence="1">
    <location>
        <begin position="1561"/>
        <end position="1583"/>
    </location>
</feature>
<proteinExistence type="predicted"/>
<accession>A0A9K3CQK3</accession>
<sequence>MSSGSSDVGAWEREGEGEWERPLEATPYDVDLNVASPVGAGSFLTELSLGGVGDLGVSQPLGSVDVGEGLDSQYVRFSRDVGSPVSGKEAPVRSTGIPQMEVVTPTQQTGATVLYRAGLTPPPKHTAVPMPSPGMSLAQGGGGGRERVAQPMERLRPVSASPLRTVSSGVDSEREGERELVGPEETEVVATISPSISLLRPSSSVEAEREGERVSEADEKTLSGTVRRFEVKGDVEGVGADTREGVERERETVPPVAQSPAPYMASETVASDPTPPGFSLPIGGFPFSLDASQDIEAMIEAERERERLETLKGGEGRVEVKAETPEAPRSSSGDVALPTPAPTTNGYETKAQSSPGPLSPPIPSKSELLPYAAMEREREGERQGVDVSPQVAIEEESEMPMASPVTVTHAVREKKGERERKGERESAPTEPVLATDPIPVVPVDEREAERRGTGERKGKGHVAMRMVETRPSPVLTFTDDSLPREFTLSVEERLVREDMAKREAERVRLEEVMRRAQRERVVDPEQERLVRELEMEVLRMEGVIRDGKRVELPLPLPRSKPPTSSTSRTTASSRSRPRRLKEGERQRGSKPVREKPVSGRVAESGKRERVHKVETSPPVASPTPAPVTSTTSHRERERERAPTVASPTSAPAHPLPSGPAPTASPAAAPSASPISAVSVPHTQSVSPATAAKVDRGRKTGGERERERERERSVRHVTPTPTSSRPSNTTYPPTTSARGTSTSSASVRPTSSSSPSARYGTSRPPFHSVRRSLHGSPPPIAAPLIQETPATDQPCAVVSLPARGLVPLPDPSAAAARHTGPKSKVGALQPDGEKERERLREREAQKADEEREALLASARSEMQRLQERERERERKRQRDGDYNVIYVRPVREEGAAKRPTKTASPSATSVPPASASGAPAPVLPAVPMYVPTIPIAVQGVQGGQGVVMGTQPLTAQMVYPQTQARADHDVQRPVDSGDYTALLDAFEERFDTDRGREREIHSRERETEISERDTLLPERKQVKRPKARETPMERRERERRERKRSTTRPSPSKAASTSIRGQHSRSRIGSPFPSPTPSLHPSLKGSPGEADVQPRHYTPMTLYTGAEHAERERERESLQRDRLERERDSLLAASDVPLSSLNAASVGGGARFPQLEVAELSDRVYYDDDPTAPSGKKGGRVGARRGTARGRGAKVSDEAETPGDDKGIPMSEDAEIAGLWAQLASLNTNIKALSVTETERRAQEEVLKTKSASKSKPASRPTTAKATKPTPKGSRRVAPGTRRQREREGEREEDRPEKALPSLPTYTPSPLPPSALICSILGMSSEPAVDSLPGYAEMGKELDSQRIAQRTERDKAREAHRVERQKEREAMVERERLAREQLAIRNQAAKSASLPRASSPVLTGAQGSALMGALTRDTSTPHTVHSTHSTHSVHSARSTHSPGIAAGSSSHTPGVSPAAKPGSAHSAHSTRSTHSTRSSAHTRTPTSASRVPSNSVSSRVSSTRSTMSRRTPSTLQVTPPAKTPLESTATPTSTFTPVQVPSGGVSAGSRSRSMREGDRSGSSRSTVPLGSVPAGSSGSPTVRTGVTEGSPMLSALSSISLSHSPSAPKAEAEGEREGERGREAPDVGALTDLVLLKMQSTRE</sequence>
<feature type="compositionally biased region" description="Basic and acidic residues" evidence="1">
    <location>
        <begin position="171"/>
        <end position="181"/>
    </location>
</feature>
<reference evidence="2 3" key="1">
    <citation type="journal article" date="2018" name="PLoS ONE">
        <title>The draft genome of Kipferlia bialata reveals reductive genome evolution in fornicate parasites.</title>
        <authorList>
            <person name="Tanifuji G."/>
            <person name="Takabayashi S."/>
            <person name="Kume K."/>
            <person name="Takagi M."/>
            <person name="Nakayama T."/>
            <person name="Kamikawa R."/>
            <person name="Inagaki Y."/>
            <person name="Hashimoto T."/>
        </authorList>
    </citation>
    <scope>NUCLEOTIDE SEQUENCE [LARGE SCALE GENOMIC DNA]</scope>
    <source>
        <strain evidence="2">NY0173</strain>
    </source>
</reference>
<gene>
    <name evidence="2" type="ORF">KIPB_001343</name>
</gene>
<feature type="compositionally biased region" description="Basic and acidic residues" evidence="1">
    <location>
        <begin position="632"/>
        <end position="641"/>
    </location>
</feature>
<feature type="compositionally biased region" description="Basic and acidic residues" evidence="1">
    <location>
        <begin position="993"/>
        <end position="1019"/>
    </location>
</feature>
<feature type="compositionally biased region" description="Polar residues" evidence="1">
    <location>
        <begin position="1524"/>
        <end position="1538"/>
    </location>
</feature>
<feature type="compositionally biased region" description="Basic and acidic residues" evidence="1">
    <location>
        <begin position="542"/>
        <end position="551"/>
    </location>
</feature>
<feature type="region of interest" description="Disordered" evidence="1">
    <location>
        <begin position="542"/>
        <end position="787"/>
    </location>
</feature>
<feature type="region of interest" description="Disordered" evidence="1">
    <location>
        <begin position="1"/>
        <end position="24"/>
    </location>
</feature>
<feature type="compositionally biased region" description="Basic and acidic residues" evidence="1">
    <location>
        <begin position="1236"/>
        <end position="1247"/>
    </location>
</feature>
<keyword evidence="3" id="KW-1185">Reference proteome</keyword>
<feature type="region of interest" description="Disordered" evidence="1">
    <location>
        <begin position="311"/>
        <end position="369"/>
    </location>
</feature>
<evidence type="ECO:0000256" key="1">
    <source>
        <dbReference type="SAM" id="MobiDB-lite"/>
    </source>
</evidence>
<feature type="compositionally biased region" description="Basic and acidic residues" evidence="1">
    <location>
        <begin position="692"/>
        <end position="713"/>
    </location>
</feature>
<feature type="compositionally biased region" description="Basic and acidic residues" evidence="1">
    <location>
        <begin position="10"/>
        <end position="23"/>
    </location>
</feature>
<feature type="compositionally biased region" description="Basic and acidic residues" evidence="1">
    <location>
        <begin position="580"/>
        <end position="614"/>
    </location>
</feature>
<feature type="compositionally biased region" description="Basic residues" evidence="1">
    <location>
        <begin position="1176"/>
        <end position="1191"/>
    </location>
</feature>
<evidence type="ECO:0000313" key="2">
    <source>
        <dbReference type="EMBL" id="GIQ80530.1"/>
    </source>
</evidence>
<feature type="compositionally biased region" description="Low complexity" evidence="1">
    <location>
        <begin position="642"/>
        <end position="652"/>
    </location>
</feature>
<dbReference type="EMBL" id="BDIP01000189">
    <property type="protein sequence ID" value="GIQ80530.1"/>
    <property type="molecule type" value="Genomic_DNA"/>
</dbReference>
<feature type="compositionally biased region" description="Low complexity" evidence="1">
    <location>
        <begin position="717"/>
        <end position="757"/>
    </location>
</feature>
<feature type="compositionally biased region" description="Basic and acidic residues" evidence="1">
    <location>
        <begin position="410"/>
        <end position="427"/>
    </location>
</feature>
<feature type="compositionally biased region" description="Low complexity" evidence="1">
    <location>
        <begin position="1589"/>
        <end position="1607"/>
    </location>
</feature>
<feature type="compositionally biased region" description="Basic and acidic residues" evidence="1">
    <location>
        <begin position="1106"/>
        <end position="1128"/>
    </location>
</feature>
<feature type="compositionally biased region" description="Basic and acidic residues" evidence="1">
    <location>
        <begin position="1609"/>
        <end position="1624"/>
    </location>
</feature>